<comment type="caution">
    <text evidence="5">The sequence shown here is derived from an EMBL/GenBank/DDBJ whole genome shotgun (WGS) entry which is preliminary data.</text>
</comment>
<dbReference type="Gene3D" id="3.90.550.10">
    <property type="entry name" value="Spore Coat Polysaccharide Biosynthesis Protein SpsA, Chain A"/>
    <property type="match status" value="1"/>
</dbReference>
<sequence>MAQPPGPVLVVVPTYDERENLGPAIARLHAAVADADVLVVDDASPDGTGELADELAAGDERIRVLHRPGKDGLGAAYLDGFRHALTGEHQVVVEMDADGSHAPEDLPALLAALADADVVLGSRYVPGGRVVNWPWHREMLSRGGNLYSRLALGVPIRDITGGYRVFRRSVLEHLQLDTVASQGYCFQVDMAWRAVRAGFRVREVPITFTEREHGDSKMSGRIVAEALWRVSCWGMAHRVGRGVPAPGRVVARNVEPAENAGNAGNAGQAHP</sequence>
<evidence type="ECO:0000256" key="3">
    <source>
        <dbReference type="ARBA" id="ARBA00022679"/>
    </source>
</evidence>
<evidence type="ECO:0000313" key="6">
    <source>
        <dbReference type="Proteomes" id="UP001494902"/>
    </source>
</evidence>
<proteinExistence type="inferred from homology"/>
<comment type="similarity">
    <text evidence="1">Belongs to the glycosyltransferase 2 family.</text>
</comment>
<evidence type="ECO:0000259" key="4">
    <source>
        <dbReference type="Pfam" id="PF00535"/>
    </source>
</evidence>
<dbReference type="EMBL" id="JBEDNQ010000001">
    <property type="protein sequence ID" value="MEQ3549208.1"/>
    <property type="molecule type" value="Genomic_DNA"/>
</dbReference>
<dbReference type="SUPFAM" id="SSF53448">
    <property type="entry name" value="Nucleotide-diphospho-sugar transferases"/>
    <property type="match status" value="1"/>
</dbReference>
<reference evidence="5 6" key="1">
    <citation type="submission" date="2024-03" db="EMBL/GenBank/DDBJ databases">
        <title>Draft genome sequence of Pseudonocardia nematodicida JCM 31783.</title>
        <authorList>
            <person name="Butdee W."/>
            <person name="Duangmal K."/>
        </authorList>
    </citation>
    <scope>NUCLEOTIDE SEQUENCE [LARGE SCALE GENOMIC DNA]</scope>
    <source>
        <strain evidence="5 6">JCM 31783</strain>
    </source>
</reference>
<dbReference type="RefSeq" id="WP_349296296.1">
    <property type="nucleotide sequence ID" value="NZ_JBEDNQ010000001.1"/>
</dbReference>
<dbReference type="InterPro" id="IPR039528">
    <property type="entry name" value="DPM1-like"/>
</dbReference>
<organism evidence="5 6">
    <name type="scientific">Pseudonocardia nematodicida</name>
    <dbReference type="NCBI Taxonomy" id="1206997"/>
    <lineage>
        <taxon>Bacteria</taxon>
        <taxon>Bacillati</taxon>
        <taxon>Actinomycetota</taxon>
        <taxon>Actinomycetes</taxon>
        <taxon>Pseudonocardiales</taxon>
        <taxon>Pseudonocardiaceae</taxon>
        <taxon>Pseudonocardia</taxon>
    </lineage>
</organism>
<keyword evidence="2" id="KW-0328">Glycosyltransferase</keyword>
<dbReference type="InterPro" id="IPR029044">
    <property type="entry name" value="Nucleotide-diphossugar_trans"/>
</dbReference>
<feature type="domain" description="Glycosyltransferase 2-like" evidence="4">
    <location>
        <begin position="10"/>
        <end position="174"/>
    </location>
</feature>
<gene>
    <name evidence="5" type="ORF">WIS52_01890</name>
</gene>
<evidence type="ECO:0000256" key="2">
    <source>
        <dbReference type="ARBA" id="ARBA00022676"/>
    </source>
</evidence>
<keyword evidence="3" id="KW-0808">Transferase</keyword>
<keyword evidence="6" id="KW-1185">Reference proteome</keyword>
<dbReference type="PANTHER" id="PTHR43398">
    <property type="entry name" value="DOLICHOL-PHOSPHATE MANNOSYLTRANSFERASE SUBUNIT 1"/>
    <property type="match status" value="1"/>
</dbReference>
<dbReference type="CDD" id="cd06442">
    <property type="entry name" value="DPM1_like"/>
    <property type="match status" value="1"/>
</dbReference>
<accession>A0ABV1K5V4</accession>
<evidence type="ECO:0000313" key="5">
    <source>
        <dbReference type="EMBL" id="MEQ3549208.1"/>
    </source>
</evidence>
<name>A0ABV1K5V4_9PSEU</name>
<dbReference type="Pfam" id="PF00535">
    <property type="entry name" value="Glycos_transf_2"/>
    <property type="match status" value="1"/>
</dbReference>
<protein>
    <submittedName>
        <fullName evidence="5">Polyprenol monophosphomannose synthase</fullName>
    </submittedName>
</protein>
<dbReference type="InterPro" id="IPR001173">
    <property type="entry name" value="Glyco_trans_2-like"/>
</dbReference>
<evidence type="ECO:0000256" key="1">
    <source>
        <dbReference type="ARBA" id="ARBA00006739"/>
    </source>
</evidence>
<dbReference type="PANTHER" id="PTHR43398:SF1">
    <property type="entry name" value="DOLICHOL-PHOSPHATE MANNOSYLTRANSFERASE SUBUNIT 1"/>
    <property type="match status" value="1"/>
</dbReference>
<dbReference type="Proteomes" id="UP001494902">
    <property type="component" value="Unassembled WGS sequence"/>
</dbReference>